<dbReference type="AlphaFoldDB" id="X0S660"/>
<name>X0S660_9ZZZZ</name>
<evidence type="ECO:0000256" key="5">
    <source>
        <dbReference type="ARBA" id="ARBA00023136"/>
    </source>
</evidence>
<feature type="transmembrane region" description="Helical" evidence="7">
    <location>
        <begin position="134"/>
        <end position="156"/>
    </location>
</feature>
<feature type="transmembrane region" description="Helical" evidence="7">
    <location>
        <begin position="176"/>
        <end position="196"/>
    </location>
</feature>
<comment type="caution">
    <text evidence="9">The sequence shown here is derived from an EMBL/GenBank/DDBJ whole genome shotgun (WGS) entry which is preliminary data.</text>
</comment>
<keyword evidence="5 7" id="KW-0472">Membrane</keyword>
<dbReference type="InterPro" id="IPR050250">
    <property type="entry name" value="Macrolide_Exporter_MacB"/>
</dbReference>
<feature type="transmembrane region" description="Helical" evidence="7">
    <location>
        <begin position="89"/>
        <end position="114"/>
    </location>
</feature>
<dbReference type="GO" id="GO:0022857">
    <property type="term" value="F:transmembrane transporter activity"/>
    <property type="evidence" value="ECO:0007669"/>
    <property type="project" value="TreeGrafter"/>
</dbReference>
<evidence type="ECO:0000313" key="9">
    <source>
        <dbReference type="EMBL" id="GAF70716.1"/>
    </source>
</evidence>
<gene>
    <name evidence="9" type="ORF">S01H1_17288</name>
</gene>
<feature type="non-terminal residue" evidence="9">
    <location>
        <position position="1"/>
    </location>
</feature>
<sequence length="213" mass="23455">KGAGGWRDRDDLVIIPVTTAMYRLLGKDYLNTIEVEVQNSKLLEVAQENIKKTIIKRHKLKKNNEESFQIFNMAEIQETIQSTTRTLSWLLGSIAVISLLVGGIGVMNIMLVSVTERTREIGLRKAIGARARDIMMQFLIESTVMTLSGGIVGILFGTGVSIMLTTFMGWTTKVTLSSVVLATSFTIAVGMGFGLWPAKQASVLNPVEALRYE</sequence>
<dbReference type="PANTHER" id="PTHR30572">
    <property type="entry name" value="MEMBRANE COMPONENT OF TRANSPORTER-RELATED"/>
    <property type="match status" value="1"/>
</dbReference>
<evidence type="ECO:0000256" key="7">
    <source>
        <dbReference type="SAM" id="Phobius"/>
    </source>
</evidence>
<dbReference type="GO" id="GO:0005886">
    <property type="term" value="C:plasma membrane"/>
    <property type="evidence" value="ECO:0007669"/>
    <property type="project" value="UniProtKB-SubCell"/>
</dbReference>
<keyword evidence="3 7" id="KW-0812">Transmembrane</keyword>
<evidence type="ECO:0000256" key="3">
    <source>
        <dbReference type="ARBA" id="ARBA00022692"/>
    </source>
</evidence>
<keyword evidence="4 7" id="KW-1133">Transmembrane helix</keyword>
<accession>X0S660</accession>
<dbReference type="PANTHER" id="PTHR30572:SF4">
    <property type="entry name" value="ABC TRANSPORTER PERMEASE YTRF"/>
    <property type="match status" value="1"/>
</dbReference>
<dbReference type="InterPro" id="IPR003838">
    <property type="entry name" value="ABC3_permease_C"/>
</dbReference>
<evidence type="ECO:0000259" key="8">
    <source>
        <dbReference type="Pfam" id="PF02687"/>
    </source>
</evidence>
<evidence type="ECO:0000256" key="6">
    <source>
        <dbReference type="ARBA" id="ARBA00038076"/>
    </source>
</evidence>
<proteinExistence type="inferred from homology"/>
<comment type="similarity">
    <text evidence="6">Belongs to the ABC-4 integral membrane protein family.</text>
</comment>
<evidence type="ECO:0000256" key="1">
    <source>
        <dbReference type="ARBA" id="ARBA00004651"/>
    </source>
</evidence>
<dbReference type="Pfam" id="PF02687">
    <property type="entry name" value="FtsX"/>
    <property type="match status" value="1"/>
</dbReference>
<evidence type="ECO:0000256" key="4">
    <source>
        <dbReference type="ARBA" id="ARBA00022989"/>
    </source>
</evidence>
<reference evidence="9" key="1">
    <citation type="journal article" date="2014" name="Front. Microbiol.">
        <title>High frequency of phylogenetically diverse reductive dehalogenase-homologous genes in deep subseafloor sedimentary metagenomes.</title>
        <authorList>
            <person name="Kawai M."/>
            <person name="Futagami T."/>
            <person name="Toyoda A."/>
            <person name="Takaki Y."/>
            <person name="Nishi S."/>
            <person name="Hori S."/>
            <person name="Arai W."/>
            <person name="Tsubouchi T."/>
            <person name="Morono Y."/>
            <person name="Uchiyama I."/>
            <person name="Ito T."/>
            <person name="Fujiyama A."/>
            <person name="Inagaki F."/>
            <person name="Takami H."/>
        </authorList>
    </citation>
    <scope>NUCLEOTIDE SEQUENCE</scope>
    <source>
        <strain evidence="9">Expedition CK06-06</strain>
    </source>
</reference>
<organism evidence="9">
    <name type="scientific">marine sediment metagenome</name>
    <dbReference type="NCBI Taxonomy" id="412755"/>
    <lineage>
        <taxon>unclassified sequences</taxon>
        <taxon>metagenomes</taxon>
        <taxon>ecological metagenomes</taxon>
    </lineage>
</organism>
<keyword evidence="2" id="KW-1003">Cell membrane</keyword>
<protein>
    <recommendedName>
        <fullName evidence="8">ABC3 transporter permease C-terminal domain-containing protein</fullName>
    </recommendedName>
</protein>
<feature type="domain" description="ABC3 transporter permease C-terminal" evidence="8">
    <location>
        <begin position="93"/>
        <end position="201"/>
    </location>
</feature>
<dbReference type="EMBL" id="BARS01009162">
    <property type="protein sequence ID" value="GAF70716.1"/>
    <property type="molecule type" value="Genomic_DNA"/>
</dbReference>
<evidence type="ECO:0000256" key="2">
    <source>
        <dbReference type="ARBA" id="ARBA00022475"/>
    </source>
</evidence>
<comment type="subcellular location">
    <subcellularLocation>
        <location evidence="1">Cell membrane</location>
        <topology evidence="1">Multi-pass membrane protein</topology>
    </subcellularLocation>
</comment>